<keyword evidence="3" id="KW-1185">Reference proteome</keyword>
<proteinExistence type="predicted"/>
<organism evidence="2 3">
    <name type="scientific">Operophtera brumata</name>
    <name type="common">Winter moth</name>
    <name type="synonym">Phalaena brumata</name>
    <dbReference type="NCBI Taxonomy" id="104452"/>
    <lineage>
        <taxon>Eukaryota</taxon>
        <taxon>Metazoa</taxon>
        <taxon>Ecdysozoa</taxon>
        <taxon>Arthropoda</taxon>
        <taxon>Hexapoda</taxon>
        <taxon>Insecta</taxon>
        <taxon>Pterygota</taxon>
        <taxon>Neoptera</taxon>
        <taxon>Endopterygota</taxon>
        <taxon>Lepidoptera</taxon>
        <taxon>Glossata</taxon>
        <taxon>Ditrysia</taxon>
        <taxon>Geometroidea</taxon>
        <taxon>Geometridae</taxon>
        <taxon>Larentiinae</taxon>
        <taxon>Operophtera</taxon>
    </lineage>
</organism>
<feature type="domain" description="C-type lectin" evidence="1">
    <location>
        <begin position="7"/>
        <end position="132"/>
    </location>
</feature>
<dbReference type="PROSITE" id="PS50041">
    <property type="entry name" value="C_TYPE_LECTIN_2"/>
    <property type="match status" value="1"/>
</dbReference>
<evidence type="ECO:0000313" key="2">
    <source>
        <dbReference type="EMBL" id="KOB68007.1"/>
    </source>
</evidence>
<reference evidence="2 3" key="1">
    <citation type="journal article" date="2015" name="Genome Biol. Evol.">
        <title>The genome of winter moth (Operophtera brumata) provides a genomic perspective on sexual dimorphism and phenology.</title>
        <authorList>
            <person name="Derks M.F."/>
            <person name="Smit S."/>
            <person name="Salis L."/>
            <person name="Schijlen E."/>
            <person name="Bossers A."/>
            <person name="Mateman C."/>
            <person name="Pijl A.S."/>
            <person name="de Ridder D."/>
            <person name="Groenen M.A."/>
            <person name="Visser M.E."/>
            <person name="Megens H.J."/>
        </authorList>
    </citation>
    <scope>NUCLEOTIDE SEQUENCE [LARGE SCALE GENOMIC DNA]</scope>
    <source>
        <strain evidence="2">WM2013NL</strain>
        <tissue evidence="2">Head and thorax</tissue>
    </source>
</reference>
<dbReference type="Pfam" id="PF00059">
    <property type="entry name" value="Lectin_C"/>
    <property type="match status" value="1"/>
</dbReference>
<sequence length="162" mass="17958">MSNFTRIGSHCYHFSSDAVNWKSASYACRKLKANLLELDLEEKRQFAIGVQGNKNLKGADFWTGGLNPGLLWIWSHSATPVASNSTGGDQPASSGATIVGEGRCLALVASHATADYLYRGQDCALRHRYVCEKDEDKEKIGNEIERVAKSLREKRKPKIAWD</sequence>
<dbReference type="InterPro" id="IPR050111">
    <property type="entry name" value="C-type_lectin/snaclec_domain"/>
</dbReference>
<dbReference type="EMBL" id="JTDY01004562">
    <property type="protein sequence ID" value="KOB68007.1"/>
    <property type="molecule type" value="Genomic_DNA"/>
</dbReference>
<dbReference type="SUPFAM" id="SSF56436">
    <property type="entry name" value="C-type lectin-like"/>
    <property type="match status" value="1"/>
</dbReference>
<dbReference type="CDD" id="cd00037">
    <property type="entry name" value="CLECT"/>
    <property type="match status" value="1"/>
</dbReference>
<accession>A0A0L7KXN0</accession>
<dbReference type="STRING" id="104452.A0A0L7KXN0"/>
<dbReference type="SMART" id="SM00034">
    <property type="entry name" value="CLECT"/>
    <property type="match status" value="1"/>
</dbReference>
<gene>
    <name evidence="2" type="ORF">OBRU01_19021</name>
</gene>
<dbReference type="InterPro" id="IPR016187">
    <property type="entry name" value="CTDL_fold"/>
</dbReference>
<dbReference type="Proteomes" id="UP000037510">
    <property type="component" value="Unassembled WGS sequence"/>
</dbReference>
<dbReference type="Gene3D" id="3.10.100.10">
    <property type="entry name" value="Mannose-Binding Protein A, subunit A"/>
    <property type="match status" value="1"/>
</dbReference>
<comment type="caution">
    <text evidence="2">The sequence shown here is derived from an EMBL/GenBank/DDBJ whole genome shotgun (WGS) entry which is preliminary data.</text>
</comment>
<keyword evidence="2" id="KW-0430">Lectin</keyword>
<name>A0A0L7KXN0_OPEBR</name>
<evidence type="ECO:0000259" key="1">
    <source>
        <dbReference type="PROSITE" id="PS50041"/>
    </source>
</evidence>
<dbReference type="PANTHER" id="PTHR22803">
    <property type="entry name" value="MANNOSE, PHOSPHOLIPASE, LECTIN RECEPTOR RELATED"/>
    <property type="match status" value="1"/>
</dbReference>
<dbReference type="InterPro" id="IPR016186">
    <property type="entry name" value="C-type_lectin-like/link_sf"/>
</dbReference>
<dbReference type="GO" id="GO:0030246">
    <property type="term" value="F:carbohydrate binding"/>
    <property type="evidence" value="ECO:0007669"/>
    <property type="project" value="UniProtKB-KW"/>
</dbReference>
<dbReference type="AlphaFoldDB" id="A0A0L7KXN0"/>
<dbReference type="InterPro" id="IPR001304">
    <property type="entry name" value="C-type_lectin-like"/>
</dbReference>
<protein>
    <submittedName>
        <fullName evidence="2">C-type lectin domain family 2 member D3</fullName>
    </submittedName>
</protein>
<evidence type="ECO:0000313" key="3">
    <source>
        <dbReference type="Proteomes" id="UP000037510"/>
    </source>
</evidence>